<dbReference type="GO" id="GO:0003700">
    <property type="term" value="F:DNA-binding transcription factor activity"/>
    <property type="evidence" value="ECO:0007669"/>
    <property type="project" value="TreeGrafter"/>
</dbReference>
<dbReference type="InterPro" id="IPR001647">
    <property type="entry name" value="HTH_TetR"/>
</dbReference>
<proteinExistence type="predicted"/>
<keyword evidence="1 2" id="KW-0238">DNA-binding</keyword>
<dbReference type="PROSITE" id="PS50977">
    <property type="entry name" value="HTH_TETR_2"/>
    <property type="match status" value="1"/>
</dbReference>
<dbReference type="Gene3D" id="1.10.357.10">
    <property type="entry name" value="Tetracycline Repressor, domain 2"/>
    <property type="match status" value="1"/>
</dbReference>
<evidence type="ECO:0000259" key="3">
    <source>
        <dbReference type="PROSITE" id="PS50977"/>
    </source>
</evidence>
<dbReference type="InterPro" id="IPR050109">
    <property type="entry name" value="HTH-type_TetR-like_transc_reg"/>
</dbReference>
<keyword evidence="5" id="KW-1185">Reference proteome</keyword>
<name>A0AAC8YZ16_SPHMC</name>
<dbReference type="Pfam" id="PF00440">
    <property type="entry name" value="TetR_N"/>
    <property type="match status" value="1"/>
</dbReference>
<dbReference type="Proteomes" id="UP000076088">
    <property type="component" value="Chromosome"/>
</dbReference>
<dbReference type="PANTHER" id="PTHR30055:SF239">
    <property type="entry name" value="TRANSCRIPTIONAL REGULATORY PROTEIN"/>
    <property type="match status" value="1"/>
</dbReference>
<evidence type="ECO:0000256" key="2">
    <source>
        <dbReference type="PROSITE-ProRule" id="PRU00335"/>
    </source>
</evidence>
<dbReference type="AlphaFoldDB" id="A0AAC8YZ16"/>
<organism evidence="4 5">
    <name type="scientific">Sphingopyxis macrogoltabida</name>
    <name type="common">Sphingomonas macrogoltabidus</name>
    <dbReference type="NCBI Taxonomy" id="33050"/>
    <lineage>
        <taxon>Bacteria</taxon>
        <taxon>Pseudomonadati</taxon>
        <taxon>Pseudomonadota</taxon>
        <taxon>Alphaproteobacteria</taxon>
        <taxon>Sphingomonadales</taxon>
        <taxon>Sphingomonadaceae</taxon>
        <taxon>Sphingopyxis</taxon>
    </lineage>
</organism>
<dbReference type="GO" id="GO:0000976">
    <property type="term" value="F:transcription cis-regulatory region binding"/>
    <property type="evidence" value="ECO:0007669"/>
    <property type="project" value="TreeGrafter"/>
</dbReference>
<feature type="DNA-binding region" description="H-T-H motif" evidence="2">
    <location>
        <begin position="28"/>
        <end position="47"/>
    </location>
</feature>
<evidence type="ECO:0000313" key="5">
    <source>
        <dbReference type="Proteomes" id="UP000076088"/>
    </source>
</evidence>
<feature type="domain" description="HTH tetR-type" evidence="3">
    <location>
        <begin position="5"/>
        <end position="65"/>
    </location>
</feature>
<evidence type="ECO:0000256" key="1">
    <source>
        <dbReference type="ARBA" id="ARBA00023125"/>
    </source>
</evidence>
<dbReference type="EMBL" id="CP013344">
    <property type="protein sequence ID" value="AMU88890.1"/>
    <property type="molecule type" value="Genomic_DNA"/>
</dbReference>
<evidence type="ECO:0000313" key="4">
    <source>
        <dbReference type="EMBL" id="AMU88890.1"/>
    </source>
</evidence>
<dbReference type="PANTHER" id="PTHR30055">
    <property type="entry name" value="HTH-TYPE TRANSCRIPTIONAL REGULATOR RUTR"/>
    <property type="match status" value="1"/>
</dbReference>
<gene>
    <name evidence="4" type="ORF">ATM17_07515</name>
</gene>
<reference evidence="5" key="1">
    <citation type="submission" date="2015-11" db="EMBL/GenBank/DDBJ databases">
        <title>Complete genome sequence of a polyethylene-glycol degrader Sphingopyxis macrogoltabida 203N (NBRC 111659).</title>
        <authorList>
            <person name="Yoshiyuki O."/>
            <person name="Shouta N."/>
            <person name="Nagata Y."/>
            <person name="Numata M."/>
            <person name="Tsuchikane K."/>
            <person name="Hosoyama A."/>
            <person name="Yamazoe A."/>
            <person name="Tsuda M."/>
            <person name="Fujita N."/>
            <person name="Kawai F."/>
        </authorList>
    </citation>
    <scope>NUCLEOTIDE SEQUENCE [LARGE SCALE GENOMIC DNA]</scope>
    <source>
        <strain evidence="5">203N</strain>
    </source>
</reference>
<sequence length="210" mass="23931">MANGRLTRGDWIAVARKALIASGVDDVKVDVLARRMKVTRGSFYWHFKHRQELLDALLEDWKDNNRREIAAIEQRAAEGATGLIELFKVWLGEDPNFPAFDIAIRVWARKSRDVTKVVHDIDDAWIGLFQLFLEHNGIKGTEAFVRARVMYFHQIGYYALAIRETLEERIKLAPYYCTAVTGLPAPADLEDALRTLDKPKPRAKAKPKAA</sequence>
<reference evidence="4 5" key="2">
    <citation type="journal article" date="2016" name="Genome Announc.">
        <title>Complete Genome Sequence of Sphingopyxis macrogoltabida Strain 203N (NBRC 111659), a Polyethylene Glycol Degrader.</title>
        <authorList>
            <person name="Ohtsubo Y."/>
            <person name="Nonoyama S."/>
            <person name="Nagata Y."/>
            <person name="Numata M."/>
            <person name="Tsuchikane K."/>
            <person name="Hosoyama A."/>
            <person name="Yamazoe A."/>
            <person name="Tsuda M."/>
            <person name="Fujita N."/>
            <person name="Kawai F."/>
        </authorList>
    </citation>
    <scope>NUCLEOTIDE SEQUENCE [LARGE SCALE GENOMIC DNA]</scope>
    <source>
        <strain evidence="4 5">203N</strain>
    </source>
</reference>
<protein>
    <recommendedName>
        <fullName evidence="3">HTH tetR-type domain-containing protein</fullName>
    </recommendedName>
</protein>
<dbReference type="SUPFAM" id="SSF46689">
    <property type="entry name" value="Homeodomain-like"/>
    <property type="match status" value="1"/>
</dbReference>
<dbReference type="RefSeq" id="WP_158514406.1">
    <property type="nucleotide sequence ID" value="NZ_CP009429.1"/>
</dbReference>
<accession>A0AAC8YZ16</accession>
<dbReference type="InterPro" id="IPR009057">
    <property type="entry name" value="Homeodomain-like_sf"/>
</dbReference>